<dbReference type="InterPro" id="IPR047187">
    <property type="entry name" value="SF1_C_Upf1"/>
</dbReference>
<dbReference type="Pfam" id="PF18741">
    <property type="entry name" value="MTES_1575"/>
    <property type="match status" value="1"/>
</dbReference>
<feature type="domain" description="Restriction endonuclease type II-like" evidence="5">
    <location>
        <begin position="1294"/>
        <end position="1391"/>
    </location>
</feature>
<dbReference type="Pfam" id="PF13195">
    <property type="entry name" value="DUF4011"/>
    <property type="match status" value="1"/>
</dbReference>
<keyword evidence="6" id="KW-0378">Hydrolase</keyword>
<evidence type="ECO:0000259" key="3">
    <source>
        <dbReference type="Pfam" id="PF13086"/>
    </source>
</evidence>
<accession>A0A517T0T1</accession>
<reference evidence="6 7" key="1">
    <citation type="submission" date="2019-02" db="EMBL/GenBank/DDBJ databases">
        <title>Deep-cultivation of Planctomycetes and their phenomic and genomic characterization uncovers novel biology.</title>
        <authorList>
            <person name="Wiegand S."/>
            <person name="Jogler M."/>
            <person name="Boedeker C."/>
            <person name="Pinto D."/>
            <person name="Vollmers J."/>
            <person name="Rivas-Marin E."/>
            <person name="Kohn T."/>
            <person name="Peeters S.H."/>
            <person name="Heuer A."/>
            <person name="Rast P."/>
            <person name="Oberbeckmann S."/>
            <person name="Bunk B."/>
            <person name="Jeske O."/>
            <person name="Meyerdierks A."/>
            <person name="Storesund J.E."/>
            <person name="Kallscheuer N."/>
            <person name="Luecker S."/>
            <person name="Lage O.M."/>
            <person name="Pohl T."/>
            <person name="Merkel B.J."/>
            <person name="Hornburger P."/>
            <person name="Mueller R.-W."/>
            <person name="Bruemmer F."/>
            <person name="Labrenz M."/>
            <person name="Spormann A.M."/>
            <person name="Op den Camp H."/>
            <person name="Overmann J."/>
            <person name="Amann R."/>
            <person name="Jetten M.S.M."/>
            <person name="Mascher T."/>
            <person name="Medema M.H."/>
            <person name="Devos D.P."/>
            <person name="Kaster A.-K."/>
            <person name="Ovreas L."/>
            <person name="Rohde M."/>
            <person name="Galperin M.Y."/>
            <person name="Jogler C."/>
        </authorList>
    </citation>
    <scope>NUCLEOTIDE SEQUENCE [LARGE SCALE GENOMIC DNA]</scope>
    <source>
        <strain evidence="6 7">SV_7m_r</strain>
    </source>
</reference>
<keyword evidence="6" id="KW-0347">Helicase</keyword>
<dbReference type="EMBL" id="CP036272">
    <property type="protein sequence ID" value="QDT61990.1"/>
    <property type="molecule type" value="Genomic_DNA"/>
</dbReference>
<evidence type="ECO:0000259" key="2">
    <source>
        <dbReference type="Pfam" id="PF11784"/>
    </source>
</evidence>
<dbReference type="InterPro" id="IPR011335">
    <property type="entry name" value="Restrct_endonuc-II-like"/>
</dbReference>
<dbReference type="SUPFAM" id="SSF52540">
    <property type="entry name" value="P-loop containing nucleoside triphosphate hydrolases"/>
    <property type="match status" value="1"/>
</dbReference>
<dbReference type="Proteomes" id="UP000315003">
    <property type="component" value="Chromosome"/>
</dbReference>
<feature type="region of interest" description="Disordered" evidence="1">
    <location>
        <begin position="59"/>
        <end position="122"/>
    </location>
</feature>
<dbReference type="Pfam" id="PF13086">
    <property type="entry name" value="AAA_11"/>
    <property type="match status" value="2"/>
</dbReference>
<dbReference type="Pfam" id="PF13087">
    <property type="entry name" value="AAA_12"/>
    <property type="match status" value="1"/>
</dbReference>
<dbReference type="FunFam" id="3.40.50.300:FF:002063">
    <property type="entry name" value="DNA helicase related protein"/>
    <property type="match status" value="1"/>
</dbReference>
<name>A0A517T0T1_9BACT</name>
<dbReference type="PANTHER" id="PTHR10887:SF530">
    <property type="entry name" value="SUPERFAMILY I DNA HELICASES"/>
    <property type="match status" value="1"/>
</dbReference>
<dbReference type="InterPro" id="IPR027417">
    <property type="entry name" value="P-loop_NTPase"/>
</dbReference>
<dbReference type="InterPro" id="IPR049468">
    <property type="entry name" value="Restrct_endonuc-II-like_dom"/>
</dbReference>
<feature type="domain" description="DUF3320" evidence="2">
    <location>
        <begin position="1466"/>
        <end position="1505"/>
    </location>
</feature>
<dbReference type="SUPFAM" id="SSF52980">
    <property type="entry name" value="Restriction endonuclease-like"/>
    <property type="match status" value="1"/>
</dbReference>
<dbReference type="GO" id="GO:0003678">
    <property type="term" value="F:DNA helicase activity"/>
    <property type="evidence" value="ECO:0007669"/>
    <property type="project" value="UniProtKB-EC"/>
</dbReference>
<dbReference type="PANTHER" id="PTHR10887">
    <property type="entry name" value="DNA2/NAM7 HELICASE FAMILY"/>
    <property type="match status" value="1"/>
</dbReference>
<dbReference type="EC" id="3.6.4.12" evidence="6"/>
<keyword evidence="7" id="KW-1185">Reference proteome</keyword>
<dbReference type="Gene3D" id="3.40.960.10">
    <property type="entry name" value="VSR Endonuclease"/>
    <property type="match status" value="1"/>
</dbReference>
<dbReference type="InterPro" id="IPR041679">
    <property type="entry name" value="DNA2/NAM7-like_C"/>
</dbReference>
<proteinExistence type="predicted"/>
<keyword evidence="6" id="KW-0067">ATP-binding</keyword>
<evidence type="ECO:0000259" key="4">
    <source>
        <dbReference type="Pfam" id="PF13087"/>
    </source>
</evidence>
<protein>
    <submittedName>
        <fullName evidence="6">ATP-dependent RecD-like DNA helicase</fullName>
        <ecNumber evidence="6">3.6.4.12</ecNumber>
    </submittedName>
</protein>
<keyword evidence="6" id="KW-0547">Nucleotide-binding</keyword>
<dbReference type="Pfam" id="PF11784">
    <property type="entry name" value="DUF3320"/>
    <property type="match status" value="1"/>
</dbReference>
<evidence type="ECO:0000313" key="6">
    <source>
        <dbReference type="EMBL" id="QDT61990.1"/>
    </source>
</evidence>
<feature type="compositionally biased region" description="Low complexity" evidence="1">
    <location>
        <begin position="104"/>
        <end position="116"/>
    </location>
</feature>
<feature type="domain" description="DNA2/NAM7 helicase-like C-terminal" evidence="4">
    <location>
        <begin position="1122"/>
        <end position="1248"/>
    </location>
</feature>
<dbReference type="CDD" id="cd18808">
    <property type="entry name" value="SF1_C_Upf1"/>
    <property type="match status" value="1"/>
</dbReference>
<dbReference type="FunFam" id="3.40.960.10:FF:000002">
    <property type="entry name" value="DNA helicase related protein"/>
    <property type="match status" value="1"/>
</dbReference>
<gene>
    <name evidence="6" type="primary">recD2_2</name>
    <name evidence="6" type="ORF">SV7mr_45310</name>
</gene>
<evidence type="ECO:0000313" key="7">
    <source>
        <dbReference type="Proteomes" id="UP000315003"/>
    </source>
</evidence>
<dbReference type="Gene3D" id="3.40.50.300">
    <property type="entry name" value="P-loop containing nucleotide triphosphate hydrolases"/>
    <property type="match status" value="3"/>
</dbReference>
<feature type="domain" description="DNA2/NAM7 helicase helicase" evidence="3">
    <location>
        <begin position="986"/>
        <end position="1027"/>
    </location>
</feature>
<dbReference type="InterPro" id="IPR021754">
    <property type="entry name" value="DUF3320"/>
</dbReference>
<dbReference type="InterPro" id="IPR045055">
    <property type="entry name" value="DNA2/NAM7-like"/>
</dbReference>
<dbReference type="InterPro" id="IPR025103">
    <property type="entry name" value="DUF4011"/>
</dbReference>
<evidence type="ECO:0000259" key="5">
    <source>
        <dbReference type="Pfam" id="PF18741"/>
    </source>
</evidence>
<dbReference type="OrthoDB" id="9757917at2"/>
<dbReference type="InterPro" id="IPR041677">
    <property type="entry name" value="DNA2/NAM7_AAA_11"/>
</dbReference>
<dbReference type="GO" id="GO:0016787">
    <property type="term" value="F:hydrolase activity"/>
    <property type="evidence" value="ECO:0007669"/>
    <property type="project" value="UniProtKB-KW"/>
</dbReference>
<feature type="domain" description="DNA2/NAM7 helicase helicase" evidence="3">
    <location>
        <begin position="344"/>
        <end position="407"/>
    </location>
</feature>
<evidence type="ECO:0000256" key="1">
    <source>
        <dbReference type="SAM" id="MobiDB-lite"/>
    </source>
</evidence>
<organism evidence="6 7">
    <name type="scientific">Stieleria bergensis</name>
    <dbReference type="NCBI Taxonomy" id="2528025"/>
    <lineage>
        <taxon>Bacteria</taxon>
        <taxon>Pseudomonadati</taxon>
        <taxon>Planctomycetota</taxon>
        <taxon>Planctomycetia</taxon>
        <taxon>Pirellulales</taxon>
        <taxon>Pirellulaceae</taxon>
        <taxon>Stieleria</taxon>
    </lineage>
</organism>
<sequence>MVDIEQALQQARQDLLELTARNRLIHTPLAGKRKSWLQVVDESSERLFDLLVRQGKTLSFLPRQEPPQTESSQESADDQVDDERRQFIEAFDQNESSDGDSDQAKAANEAAASSPENSEDAAKEIPASHIDRFLQTDLTEEPLQKKLLNCYYDARTAEEEQGVSILYLACGFLKWREETEGSHERFAPLLLIPVELTRNTARSRFQLRFRDEDLVTNLSIQARLKEDFGITLPDLPESVEHDDDWSPTTYFDQVREITMHRDGWQVLDDEILLWMFSFTKFLMYRDLSPEAWPDKNLLANHAMLQGLLGNGFETDSMLPPLCGDDEPIDQVLNPADVIHIADADSSQAVVIEEIARGRNLVVQGPPGTGKSQTITNAIAAAVHAGKRVLFIAEKMAALDVVRRRLEHAGVGDMVLELHSHKARKRNVLDNLKATLYLTEINDQRNVPIEELRSTAIRLREHDQALHQPVEGSGTSPYQAIGRTLQLRSNGGKTVPYRIDAAANWTPQEYEQRLALAKDLDQLLEASGSPCDNAWYGVTCDPLSPAHQERLLRKLPSIQTGLQKLLDDADELSGKLQLQLPTAGGLDEISRVALLAEHIKQCPAKLDPTTIENPQWATELDRLESIVKRTQTLVDQEASLLKQVSETAFDFNWSTTRLAIAAHGTKWWRLLISTHRNAINQLKGVCLGQPPADRDARLALIDQIIGFQKATEQFADESKFAKRLLGSAWHGKQTDFKSAQAIVQWCRHSLDCPLQSQHARPLIARAIDLQAIEQPLQHVAKSLQTVRSQLEELAGELKLVPTVALQADHVATAKLQDWQQRMQAWQAVPEQLSHYLASASRVSKLRTMDLSPLADEVETGVLPPGRVEPQLRAIRSEAVIEQAWATRDDLAQFHGETFEQLRTRFANLDQQRIELSRLDVARTHYRQIPSSLADSGQVSVVRREINKKRRHMPLRVLLREAGQAIQKIKPVFMMSPLSVAQYLKPGSVEFDLLVIDEASQVQPVDALGAIARSKQIVVVGDQKQLPPTDFFSRMSGDTMDDDGDEAVYHAGDLESILGLCEAQGLPSRMLRWHYRSKHESLIAVSNRKFYDDRLFIIPSPIRGGGPLGLSFRYIENGCYDRGGSRANRQEAIAVANAVMEHAANHPNLSLGVATFSSAQRDAILDELEQLRRNNHEHEAFFATGGASPFFVKSLENVQGDERDVIYISIGYGHDKDGYFAHNFGPLNREGGERRLNVLISRASSACEVFSSIRSDDINLARAKGEGVAALKMYLHYAEHGHLEATRSHGSADSLFEEQVAKKLRERGLHVDHQIGEGGFFIDLAIRDPDQPGRYLLGIECDGAQYHSARWVRDRDRIRQQILESRGWVIHRVWSTDWFQRPDEQLNSVLEALENARQHWANVDQDAAKAAALFKPRSITPVANQGTRWDRREAQPELEKPVQGDTPYQLAEMEANGYVGGPTEMNSEQFENLVVEIVTTESPIHVDEVGRRCISLLGRGRLTSALKRKIDEAAQKLASNHAIDYRGDFLYQPEQQAFPVRNRRHVESSSLRKVEHIAPEELRQAILTVVKDHIGPDQTELFSSVAKDFGMSNSKPFQAVIRQLIEQLTAENKIQDRSGKLFVG</sequence>